<dbReference type="EMBL" id="AP024110">
    <property type="protein sequence ID" value="BCM25962.1"/>
    <property type="molecule type" value="Genomic_DNA"/>
</dbReference>
<organism evidence="2 3">
    <name type="scientific">Methyloradius palustris</name>
    <dbReference type="NCBI Taxonomy" id="2778876"/>
    <lineage>
        <taxon>Bacteria</taxon>
        <taxon>Pseudomonadati</taxon>
        <taxon>Pseudomonadota</taxon>
        <taxon>Betaproteobacteria</taxon>
        <taxon>Nitrosomonadales</taxon>
        <taxon>Methylophilaceae</taxon>
        <taxon>Methyloradius</taxon>
    </lineage>
</organism>
<proteinExistence type="predicted"/>
<dbReference type="Pfam" id="PF13031">
    <property type="entry name" value="DUF3892"/>
    <property type="match status" value="1"/>
</dbReference>
<dbReference type="Proteomes" id="UP000826722">
    <property type="component" value="Chromosome"/>
</dbReference>
<keyword evidence="3" id="KW-1185">Reference proteome</keyword>
<feature type="region of interest" description="Disordered" evidence="1">
    <location>
        <begin position="1"/>
        <end position="21"/>
    </location>
</feature>
<evidence type="ECO:0000313" key="3">
    <source>
        <dbReference type="Proteomes" id="UP000826722"/>
    </source>
</evidence>
<sequence>MKEFEVNSIHKPNRNSSHEHITHIGNNTGLWKMTRETAIARIDSKTEAYYTIDYTSGKRAYIGVVRSAGKLPYLRTYADSKYNDNLLALLECSPSCKLVT</sequence>
<protein>
    <recommendedName>
        <fullName evidence="4">DUF3892 domain-containing protein</fullName>
    </recommendedName>
</protein>
<dbReference type="InterPro" id="IPR024997">
    <property type="entry name" value="DUF3892"/>
</dbReference>
<dbReference type="KEGG" id="mpau:ZMTM_22210"/>
<evidence type="ECO:0008006" key="4">
    <source>
        <dbReference type="Google" id="ProtNLM"/>
    </source>
</evidence>
<dbReference type="AlphaFoldDB" id="A0A8D5JZS7"/>
<accession>A0A8D5JZS7</accession>
<evidence type="ECO:0000256" key="1">
    <source>
        <dbReference type="SAM" id="MobiDB-lite"/>
    </source>
</evidence>
<dbReference type="RefSeq" id="WP_221764000.1">
    <property type="nucleotide sequence ID" value="NZ_AP024110.1"/>
</dbReference>
<gene>
    <name evidence="2" type="ORF">ZMTM_22210</name>
</gene>
<reference evidence="2" key="1">
    <citation type="journal article" date="2021" name="Arch. Microbiol.">
        <title>Methyloradius palustris gen. nov., sp. nov., a methanol-oxidizing bacterium isolated from snow.</title>
        <authorList>
            <person name="Miyadera T."/>
            <person name="Kojima H."/>
            <person name="Fukui M."/>
        </authorList>
    </citation>
    <scope>NUCLEOTIDE SEQUENCE</scope>
    <source>
        <strain evidence="2">Zm11</strain>
    </source>
</reference>
<name>A0A8D5JZS7_9PROT</name>
<evidence type="ECO:0000313" key="2">
    <source>
        <dbReference type="EMBL" id="BCM25962.1"/>
    </source>
</evidence>